<dbReference type="RefSeq" id="WP_034430355.1">
    <property type="nucleotide sequence ID" value="NZ_CBTK010000019.1"/>
</dbReference>
<keyword evidence="2" id="KW-1185">Reference proteome</keyword>
<name>A0A7U7J2L4_9GAMM</name>
<dbReference type="Proteomes" id="UP000019184">
    <property type="component" value="Unassembled WGS sequence"/>
</dbReference>
<gene>
    <name evidence="1" type="ORF">BN874_1150002</name>
</gene>
<evidence type="ECO:0000313" key="2">
    <source>
        <dbReference type="Proteomes" id="UP000019184"/>
    </source>
</evidence>
<proteinExistence type="predicted"/>
<accession>A0A7U7J2L4</accession>
<sequence length="64" mass="7189">MNSPHSAQRHPTLYLVYATPLIGGPTIEDMVAAGDENDAYEKARTLYPRDRYDVTVYLQSADDD</sequence>
<evidence type="ECO:0000313" key="1">
    <source>
        <dbReference type="EMBL" id="CDH43299.1"/>
    </source>
</evidence>
<protein>
    <submittedName>
        <fullName evidence="1">Uncharacterized protein</fullName>
    </submittedName>
</protein>
<dbReference type="EMBL" id="CBTK010000019">
    <property type="protein sequence ID" value="CDH43299.1"/>
    <property type="molecule type" value="Genomic_DNA"/>
</dbReference>
<dbReference type="AlphaFoldDB" id="A0A7U7J2L4"/>
<organism evidence="1 2">
    <name type="scientific">Candidatus Contendobacter odensis Run_B_J11</name>
    <dbReference type="NCBI Taxonomy" id="1400861"/>
    <lineage>
        <taxon>Bacteria</taxon>
        <taxon>Pseudomonadati</taxon>
        <taxon>Pseudomonadota</taxon>
        <taxon>Gammaproteobacteria</taxon>
        <taxon>Candidatus Competibacteraceae</taxon>
        <taxon>Candidatus Contendibacter</taxon>
    </lineage>
</organism>
<comment type="caution">
    <text evidence="1">The sequence shown here is derived from an EMBL/GenBank/DDBJ whole genome shotgun (WGS) entry which is preliminary data.</text>
</comment>
<reference evidence="1 2" key="1">
    <citation type="journal article" date="2014" name="ISME J.">
        <title>Candidatus Competibacter-lineage genomes retrieved from metagenomes reveal functional metabolic diversity.</title>
        <authorList>
            <person name="McIlroy S.J."/>
            <person name="Albertsen M."/>
            <person name="Andresen E.K."/>
            <person name="Saunders A.M."/>
            <person name="Kristiansen R."/>
            <person name="Stokholm-Bjerregaard M."/>
            <person name="Nielsen K.L."/>
            <person name="Nielsen P.H."/>
        </authorList>
    </citation>
    <scope>NUCLEOTIDE SEQUENCE [LARGE SCALE GENOMIC DNA]</scope>
    <source>
        <strain evidence="1 2">Run_B_J11</strain>
    </source>
</reference>